<proteinExistence type="predicted"/>
<name>A0A554WVP8_9BURK</name>
<evidence type="ECO:0000313" key="1">
    <source>
        <dbReference type="EMBL" id="TSE27649.1"/>
    </source>
</evidence>
<dbReference type="EMBL" id="VJOL01000085">
    <property type="protein sequence ID" value="TSE27649.1"/>
    <property type="molecule type" value="Genomic_DNA"/>
</dbReference>
<dbReference type="InterPro" id="IPR021679">
    <property type="entry name" value="Toxin_endonuclease_YhaV"/>
</dbReference>
<dbReference type="OrthoDB" id="515905at2"/>
<dbReference type="AlphaFoldDB" id="A0A554WVP8"/>
<dbReference type="Pfam" id="PF11663">
    <property type="entry name" value="Toxin_YhaV"/>
    <property type="match status" value="1"/>
</dbReference>
<dbReference type="GO" id="GO:0110001">
    <property type="term" value="C:toxin-antitoxin complex"/>
    <property type="evidence" value="ECO:0007669"/>
    <property type="project" value="InterPro"/>
</dbReference>
<protein>
    <submittedName>
        <fullName evidence="1">Toxin YhaV</fullName>
        <ecNumber evidence="1">3.1.-.-</ecNumber>
    </submittedName>
</protein>
<dbReference type="GO" id="GO:0016787">
    <property type="term" value="F:hydrolase activity"/>
    <property type="evidence" value="ECO:0007669"/>
    <property type="project" value="UniProtKB-KW"/>
</dbReference>
<gene>
    <name evidence="1" type="primary">yhaV_2</name>
    <name evidence="1" type="ORF">Tther_02521</name>
</gene>
<keyword evidence="2" id="KW-1185">Reference proteome</keyword>
<reference evidence="1 2" key="1">
    <citation type="submission" date="2019-07" db="EMBL/GenBank/DDBJ databases">
        <title>Tepidimonas thermarum AA-1 draft genome.</title>
        <authorList>
            <person name="Da Costa M.S."/>
            <person name="Froufe H.J.C."/>
            <person name="Egas C."/>
            <person name="Albuquerque L."/>
        </authorList>
    </citation>
    <scope>NUCLEOTIDE SEQUENCE [LARGE SCALE GENOMIC DNA]</scope>
    <source>
        <strain evidence="1 2">AA-1</strain>
    </source>
</reference>
<sequence length="163" mass="18636">MSGAPLVVSGWTLFAHPIFLDQLDALTAQVEALRRKDPTGYVKKNAAKRLAAISKLAFDVIPQDPTRPEYRQGNTLGDEHKHWLRAKFFQQYRLFFRYHAQGRVIVYAWVNDENTKRAYDSADDAYRVFRRMLDGGRPPSGWGQLLAEARAESERLRRLASGG</sequence>
<dbReference type="Proteomes" id="UP000318542">
    <property type="component" value="Unassembled WGS sequence"/>
</dbReference>
<organism evidence="1 2">
    <name type="scientific">Tepidimonas thermarum</name>
    <dbReference type="NCBI Taxonomy" id="335431"/>
    <lineage>
        <taxon>Bacteria</taxon>
        <taxon>Pseudomonadati</taxon>
        <taxon>Pseudomonadota</taxon>
        <taxon>Betaproteobacteria</taxon>
        <taxon>Burkholderiales</taxon>
        <taxon>Tepidimonas</taxon>
    </lineage>
</organism>
<evidence type="ECO:0000313" key="2">
    <source>
        <dbReference type="Proteomes" id="UP000318542"/>
    </source>
</evidence>
<dbReference type="RefSeq" id="WP_143904446.1">
    <property type="nucleotide sequence ID" value="NZ_VJOL01000085.1"/>
</dbReference>
<dbReference type="GO" id="GO:0004540">
    <property type="term" value="F:RNA nuclease activity"/>
    <property type="evidence" value="ECO:0007669"/>
    <property type="project" value="InterPro"/>
</dbReference>
<accession>A0A554WVP8</accession>
<comment type="caution">
    <text evidence="1">The sequence shown here is derived from an EMBL/GenBank/DDBJ whole genome shotgun (WGS) entry which is preliminary data.</text>
</comment>
<keyword evidence="1" id="KW-0378">Hydrolase</keyword>
<dbReference type="EC" id="3.1.-.-" evidence="1"/>